<evidence type="ECO:0000256" key="1">
    <source>
        <dbReference type="ARBA" id="ARBA00009545"/>
    </source>
</evidence>
<feature type="binding site" evidence="5">
    <location>
        <position position="271"/>
    </location>
    <ligand>
        <name>substrate</name>
    </ligand>
</feature>
<gene>
    <name evidence="8" type="ORF">TAV2_LOCUS12994</name>
</gene>
<evidence type="ECO:0000313" key="9">
    <source>
        <dbReference type="Proteomes" id="UP000836841"/>
    </source>
</evidence>
<dbReference type="EMBL" id="OU466860">
    <property type="protein sequence ID" value="CAH2059876.1"/>
    <property type="molecule type" value="Genomic_DNA"/>
</dbReference>
<comment type="similarity">
    <text evidence="1">Belongs to the poly(ADP-ribose) glycohydrolase family.</text>
</comment>
<name>A0AAU9S8N8_THLAR</name>
<dbReference type="GO" id="GO:0004649">
    <property type="term" value="F:poly(ADP-ribose) glycohydrolase activity"/>
    <property type="evidence" value="ECO:0007669"/>
    <property type="project" value="UniProtKB-EC"/>
</dbReference>
<dbReference type="InterPro" id="IPR007724">
    <property type="entry name" value="Poly_GlycHdrlase"/>
</dbReference>
<feature type="active site" evidence="4">
    <location>
        <position position="287"/>
    </location>
</feature>
<proteinExistence type="inferred from homology"/>
<feature type="active site" evidence="4">
    <location>
        <position position="286"/>
    </location>
</feature>
<dbReference type="GO" id="GO:0009225">
    <property type="term" value="P:nucleotide-sugar metabolic process"/>
    <property type="evidence" value="ECO:0007669"/>
    <property type="project" value="TreeGrafter"/>
</dbReference>
<dbReference type="Pfam" id="PF20811">
    <property type="entry name" value="PARG_cat_N"/>
    <property type="match status" value="1"/>
</dbReference>
<evidence type="ECO:0000259" key="6">
    <source>
        <dbReference type="Pfam" id="PF05028"/>
    </source>
</evidence>
<dbReference type="GO" id="GO:1990966">
    <property type="term" value="P:ATP generation from poly-ADP-D-ribose"/>
    <property type="evidence" value="ECO:0007669"/>
    <property type="project" value="TreeGrafter"/>
</dbReference>
<dbReference type="GO" id="GO:0005975">
    <property type="term" value="P:carbohydrate metabolic process"/>
    <property type="evidence" value="ECO:0007669"/>
    <property type="project" value="InterPro"/>
</dbReference>
<dbReference type="AlphaFoldDB" id="A0AAU9S8N8"/>
<accession>A0AAU9S8N8</accession>
<dbReference type="EC" id="3.2.1.143" evidence="2"/>
<evidence type="ECO:0000256" key="4">
    <source>
        <dbReference type="PIRSR" id="PIRSR607724-1"/>
    </source>
</evidence>
<dbReference type="GO" id="GO:0006282">
    <property type="term" value="P:regulation of DNA repair"/>
    <property type="evidence" value="ECO:0007669"/>
    <property type="project" value="InterPro"/>
</dbReference>
<dbReference type="GO" id="GO:0005737">
    <property type="term" value="C:cytoplasm"/>
    <property type="evidence" value="ECO:0007669"/>
    <property type="project" value="TreeGrafter"/>
</dbReference>
<dbReference type="InterPro" id="IPR048362">
    <property type="entry name" value="PARG_helical"/>
</dbReference>
<dbReference type="InterPro" id="IPR046372">
    <property type="entry name" value="PARG_cat_C"/>
</dbReference>
<evidence type="ECO:0000256" key="5">
    <source>
        <dbReference type="PIRSR" id="PIRSR607724-2"/>
    </source>
</evidence>
<dbReference type="Pfam" id="PF05028">
    <property type="entry name" value="PARG_cat_C"/>
    <property type="match status" value="1"/>
</dbReference>
<evidence type="ECO:0000259" key="7">
    <source>
        <dbReference type="Pfam" id="PF20811"/>
    </source>
</evidence>
<reference evidence="8 9" key="1">
    <citation type="submission" date="2022-03" db="EMBL/GenBank/DDBJ databases">
        <authorList>
            <person name="Nunn A."/>
            <person name="Chopra R."/>
            <person name="Nunn A."/>
            <person name="Contreras Garrido A."/>
        </authorList>
    </citation>
    <scope>NUCLEOTIDE SEQUENCE [LARGE SCALE GENOMIC DNA]</scope>
</reference>
<feature type="active site" evidence="4">
    <location>
        <position position="268"/>
    </location>
</feature>
<dbReference type="Proteomes" id="UP000836841">
    <property type="component" value="Chromosome 4"/>
</dbReference>
<dbReference type="PANTHER" id="PTHR12837:SF12">
    <property type="entry name" value="POLY(ADP-RIBOSE) GLYCOHYDROLASE"/>
    <property type="match status" value="1"/>
</dbReference>
<keyword evidence="9" id="KW-1185">Reference proteome</keyword>
<protein>
    <recommendedName>
        <fullName evidence="2">poly(ADP-ribose) glycohydrolase</fullName>
        <ecNumber evidence="2">3.2.1.143</ecNumber>
    </recommendedName>
</protein>
<dbReference type="GO" id="GO:0005634">
    <property type="term" value="C:nucleus"/>
    <property type="evidence" value="ECO:0007669"/>
    <property type="project" value="TreeGrafter"/>
</dbReference>
<organism evidence="8 9">
    <name type="scientific">Thlaspi arvense</name>
    <name type="common">Field penny-cress</name>
    <dbReference type="NCBI Taxonomy" id="13288"/>
    <lineage>
        <taxon>Eukaryota</taxon>
        <taxon>Viridiplantae</taxon>
        <taxon>Streptophyta</taxon>
        <taxon>Embryophyta</taxon>
        <taxon>Tracheophyta</taxon>
        <taxon>Spermatophyta</taxon>
        <taxon>Magnoliopsida</taxon>
        <taxon>eudicotyledons</taxon>
        <taxon>Gunneridae</taxon>
        <taxon>Pentapetalae</taxon>
        <taxon>rosids</taxon>
        <taxon>malvids</taxon>
        <taxon>Brassicales</taxon>
        <taxon>Brassicaceae</taxon>
        <taxon>Thlaspideae</taxon>
        <taxon>Thlaspi</taxon>
    </lineage>
</organism>
<dbReference type="PANTHER" id="PTHR12837">
    <property type="entry name" value="POLY ADP-RIBOSE GLYCOHYDROLASE"/>
    <property type="match status" value="1"/>
</dbReference>
<evidence type="ECO:0000313" key="8">
    <source>
        <dbReference type="EMBL" id="CAH2059876.1"/>
    </source>
</evidence>
<feature type="domain" description="PARG catalytic Macro" evidence="6">
    <location>
        <begin position="238"/>
        <end position="443"/>
    </location>
</feature>
<evidence type="ECO:0000256" key="2">
    <source>
        <dbReference type="ARBA" id="ARBA00012255"/>
    </source>
</evidence>
<feature type="binding site" evidence="5">
    <location>
        <position position="285"/>
    </location>
    <ligand>
        <name>substrate</name>
    </ligand>
</feature>
<feature type="binding site" evidence="5">
    <location>
        <position position="326"/>
    </location>
    <ligand>
        <name>substrate</name>
    </ligand>
</feature>
<sequence>MEKREDLETILAYLPLEIQESSLSWPSSHLVEVLEAMTKGPSYSRVDSGQTLSDSISDMRQSLSLPSQLSFSALEGYALFFDERMSKEESSKWFNDILPAMACLLLRFPSLLELHYLNSQSLIDGIETGLRVLGPKKAGIVFLSQELIGALLSCSFFCLFPVDNRSSNQLPNINFDKLFGSLINTGRNEHQENKIKCIVHYFTRLSSCIPPGFVSFERKILSLEQDPSGLEVCPDEDFWSTSTLTLCPVEVNTSGLIEDQSVEALEVDFANKYLGGGALRKGCVQEEIRFMINPELIAGMLFLPAMEVSEAIEVVGAERFSRYTGYSSSFRFAGDYMDTKEKDVFGRRKTRIVAIDALRHPGISQYKPECLIRETNKALCGFLHVCKNQCIDHEDGVSVATGNWGCGAYGGDPELKSLLQWIAVSQARRPFMSYYTFGFEALHNLNQVTELVISKGWTVGDLWKKLVEYSNQRLRSNKKRREPKLGLFDWLISTKSA</sequence>
<feature type="domain" description="PARG helical" evidence="7">
    <location>
        <begin position="85"/>
        <end position="218"/>
    </location>
</feature>
<keyword evidence="3" id="KW-0378">Hydrolase</keyword>
<evidence type="ECO:0000256" key="3">
    <source>
        <dbReference type="ARBA" id="ARBA00022801"/>
    </source>
</evidence>